<protein>
    <submittedName>
        <fullName evidence="4">Madanin-like protein</fullName>
    </submittedName>
</protein>
<feature type="domain" description="Thrombin inhibitor Madanin" evidence="3">
    <location>
        <begin position="1"/>
        <end position="79"/>
    </location>
</feature>
<name>Q4R1A5_HAELO</name>
<accession>Q4R1A5</accession>
<evidence type="ECO:0000256" key="1">
    <source>
        <dbReference type="SAM" id="MobiDB-lite"/>
    </source>
</evidence>
<evidence type="ECO:0000256" key="2">
    <source>
        <dbReference type="SAM" id="SignalP"/>
    </source>
</evidence>
<dbReference type="EMBL" id="AB218892">
    <property type="protein sequence ID" value="BAE00067.1"/>
    <property type="molecule type" value="mRNA"/>
</dbReference>
<feature type="signal peptide" evidence="2">
    <location>
        <begin position="1"/>
        <end position="19"/>
    </location>
</feature>
<dbReference type="MEROPS" id="I53.001"/>
<dbReference type="InterPro" id="IPR021716">
    <property type="entry name" value="Inhibitor_I53"/>
</dbReference>
<feature type="compositionally biased region" description="Acidic residues" evidence="1">
    <location>
        <begin position="48"/>
        <end position="59"/>
    </location>
</feature>
<feature type="chain" id="PRO_5004242604" evidence="2">
    <location>
        <begin position="20"/>
        <end position="80"/>
    </location>
</feature>
<sequence length="80" mass="8763">MKHFAILILAVVASAVVMAYPERDSAKDGNEEQERALPVNVQERGEVADADYDDYDEEGTTPTVDPTAQTARPRLQGNQS</sequence>
<feature type="compositionally biased region" description="Basic and acidic residues" evidence="1">
    <location>
        <begin position="23"/>
        <end position="35"/>
    </location>
</feature>
<gene>
    <name evidence="4" type="primary">HLSG-g28a</name>
</gene>
<feature type="region of interest" description="Disordered" evidence="1">
    <location>
        <begin position="23"/>
        <end position="80"/>
    </location>
</feature>
<feature type="compositionally biased region" description="Polar residues" evidence="1">
    <location>
        <begin position="60"/>
        <end position="80"/>
    </location>
</feature>
<proteinExistence type="evidence at transcript level"/>
<dbReference type="AlphaFoldDB" id="Q4R1A5"/>
<organism evidence="4">
    <name type="scientific">Haemaphysalis longicornis</name>
    <name type="common">Bush tick</name>
    <dbReference type="NCBI Taxonomy" id="44386"/>
    <lineage>
        <taxon>Eukaryota</taxon>
        <taxon>Metazoa</taxon>
        <taxon>Ecdysozoa</taxon>
        <taxon>Arthropoda</taxon>
        <taxon>Chelicerata</taxon>
        <taxon>Arachnida</taxon>
        <taxon>Acari</taxon>
        <taxon>Parasitiformes</taxon>
        <taxon>Ixodida</taxon>
        <taxon>Ixodoidea</taxon>
        <taxon>Ixodidae</taxon>
        <taxon>Haemaphysalinae</taxon>
        <taxon>Haemaphysalis</taxon>
    </lineage>
</organism>
<evidence type="ECO:0000313" key="4">
    <source>
        <dbReference type="EMBL" id="BAE00067.1"/>
    </source>
</evidence>
<dbReference type="Pfam" id="PF11714">
    <property type="entry name" value="Inhibitor_I53"/>
    <property type="match status" value="1"/>
</dbReference>
<reference evidence="4" key="1">
    <citation type="journal article" date="2005" name="J. Vet. Med. Sci.">
        <title>Random sequencing of cDNA library derived from partially-fed adult female Haemaphysalis longicornis salivary gland.</title>
        <authorList>
            <person name="Nakajima C."/>
            <person name="da Silva I."/>
            <person name="Imamura S."/>
            <person name="Konnai S."/>
            <person name="Ohashi K."/>
            <person name="Onuma M."/>
        </authorList>
    </citation>
    <scope>NUCLEOTIDE SEQUENCE</scope>
    <source>
        <tissue evidence="4">Salivary gland</tissue>
    </source>
</reference>
<evidence type="ECO:0000259" key="3">
    <source>
        <dbReference type="Pfam" id="PF11714"/>
    </source>
</evidence>
<keyword evidence="2" id="KW-0732">Signal</keyword>